<evidence type="ECO:0000256" key="4">
    <source>
        <dbReference type="ARBA" id="ARBA00022485"/>
    </source>
</evidence>
<evidence type="ECO:0000259" key="16">
    <source>
        <dbReference type="PROSITE" id="PS51669"/>
    </source>
</evidence>
<comment type="cofactor">
    <cofactor evidence="13">
        <name>[2Fe-2S] cluster</name>
        <dbReference type="ChEBI" id="CHEBI:190135"/>
    </cofactor>
</comment>
<feature type="domain" description="4Fe-4S ferredoxin-type" evidence="15">
    <location>
        <begin position="147"/>
        <end position="180"/>
    </location>
</feature>
<proteinExistence type="inferred from homology"/>
<dbReference type="InterPro" id="IPR017900">
    <property type="entry name" value="4Fe4S_Fe_S_CS"/>
</dbReference>
<dbReference type="FunFam" id="3.30.70.20:FF:000035">
    <property type="entry name" value="Iron hydrogenase 1"/>
    <property type="match status" value="1"/>
</dbReference>
<keyword evidence="6" id="KW-0479">Metal-binding</keyword>
<evidence type="ECO:0000256" key="5">
    <source>
        <dbReference type="ARBA" id="ARBA00022714"/>
    </source>
</evidence>
<dbReference type="FunFam" id="3.10.20.740:FF:000004">
    <property type="entry name" value="NADH-quinone oxidoreductase"/>
    <property type="match status" value="1"/>
</dbReference>
<dbReference type="Gene3D" id="3.10.20.740">
    <property type="match status" value="1"/>
</dbReference>
<dbReference type="InterPro" id="IPR006963">
    <property type="entry name" value="Mopterin_OxRdtase_4Fe-4S_dom"/>
</dbReference>
<dbReference type="SUPFAM" id="SSF53706">
    <property type="entry name" value="Formate dehydrogenase/DMSO reductase, domains 1-3"/>
    <property type="match status" value="1"/>
</dbReference>
<dbReference type="EMBL" id="CP064787">
    <property type="protein sequence ID" value="QSG04539.1"/>
    <property type="molecule type" value="Genomic_DNA"/>
</dbReference>
<dbReference type="GO" id="GO:0016020">
    <property type="term" value="C:membrane"/>
    <property type="evidence" value="ECO:0007669"/>
    <property type="project" value="UniProtKB-SubCell"/>
</dbReference>
<dbReference type="CDD" id="cd00207">
    <property type="entry name" value="fer2"/>
    <property type="match status" value="1"/>
</dbReference>
<evidence type="ECO:0000313" key="18">
    <source>
        <dbReference type="EMBL" id="QSG04539.1"/>
    </source>
</evidence>
<dbReference type="PROSITE" id="PS51379">
    <property type="entry name" value="4FE4S_FER_2"/>
    <property type="match status" value="2"/>
</dbReference>
<evidence type="ECO:0000256" key="8">
    <source>
        <dbReference type="ARBA" id="ARBA00022967"/>
    </source>
</evidence>
<dbReference type="AlphaFoldDB" id="A0A897N078"/>
<feature type="domain" description="4Fe-4S His(Cys)3-ligated-type" evidence="17">
    <location>
        <begin position="88"/>
        <end position="127"/>
    </location>
</feature>
<accession>A0A897N078</accession>
<dbReference type="GO" id="GO:0003954">
    <property type="term" value="F:NADH dehydrogenase activity"/>
    <property type="evidence" value="ECO:0007669"/>
    <property type="project" value="TreeGrafter"/>
</dbReference>
<dbReference type="CDD" id="cd00368">
    <property type="entry name" value="Molybdopterin-Binding"/>
    <property type="match status" value="1"/>
</dbReference>
<dbReference type="Gene3D" id="3.30.70.20">
    <property type="match status" value="1"/>
</dbReference>
<comment type="subcellular location">
    <subcellularLocation>
        <location evidence="2">Membrane</location>
    </subcellularLocation>
</comment>
<evidence type="ECO:0000259" key="14">
    <source>
        <dbReference type="PROSITE" id="PS51085"/>
    </source>
</evidence>
<dbReference type="Gene3D" id="2.20.25.90">
    <property type="entry name" value="ADC-like domains"/>
    <property type="match status" value="1"/>
</dbReference>
<dbReference type="PANTHER" id="PTHR43105:SF10">
    <property type="entry name" value="NADH-QUINONE OXIDOREDUCTASE SUBUNIT G"/>
    <property type="match status" value="1"/>
</dbReference>
<dbReference type="PANTHER" id="PTHR43105">
    <property type="entry name" value="RESPIRATORY NITRATE REDUCTASE"/>
    <property type="match status" value="1"/>
</dbReference>
<keyword evidence="9" id="KW-0408">Iron</keyword>
<dbReference type="InterPro" id="IPR001041">
    <property type="entry name" value="2Fe-2S_ferredoxin-type"/>
</dbReference>
<evidence type="ECO:0000256" key="10">
    <source>
        <dbReference type="ARBA" id="ARBA00023014"/>
    </source>
</evidence>
<dbReference type="GeneID" id="68853838"/>
<evidence type="ECO:0000256" key="2">
    <source>
        <dbReference type="ARBA" id="ARBA00004370"/>
    </source>
</evidence>
<dbReference type="SMART" id="SM00926">
    <property type="entry name" value="Molybdop_Fe4S4"/>
    <property type="match status" value="1"/>
</dbReference>
<dbReference type="InterPro" id="IPR050123">
    <property type="entry name" value="Prok_molybdopt-oxidoreductase"/>
</dbReference>
<keyword evidence="11" id="KW-0520">NAD</keyword>
<dbReference type="PROSITE" id="PS51839">
    <property type="entry name" value="4FE4S_HC3"/>
    <property type="match status" value="1"/>
</dbReference>
<keyword evidence="10" id="KW-0411">Iron-sulfur</keyword>
<evidence type="ECO:0000259" key="17">
    <source>
        <dbReference type="PROSITE" id="PS51839"/>
    </source>
</evidence>
<gene>
    <name evidence="18" type="primary">yjgC</name>
    <name evidence="18" type="ORF">HSR121_0180</name>
</gene>
<evidence type="ECO:0000256" key="6">
    <source>
        <dbReference type="ARBA" id="ARBA00022723"/>
    </source>
</evidence>
<dbReference type="Pfam" id="PF04879">
    <property type="entry name" value="Molybdop_Fe4S4"/>
    <property type="match status" value="1"/>
</dbReference>
<feature type="domain" description="4Fe-4S ferredoxin-type" evidence="15">
    <location>
        <begin position="190"/>
        <end position="219"/>
    </location>
</feature>
<dbReference type="Pfam" id="PF13510">
    <property type="entry name" value="Fer2_4"/>
    <property type="match status" value="1"/>
</dbReference>
<evidence type="ECO:0000256" key="1">
    <source>
        <dbReference type="ARBA" id="ARBA00001966"/>
    </source>
</evidence>
<dbReference type="SMART" id="SM00929">
    <property type="entry name" value="NADH-G_4Fe-4S_3"/>
    <property type="match status" value="1"/>
</dbReference>
<evidence type="ECO:0000256" key="12">
    <source>
        <dbReference type="ARBA" id="ARBA00023136"/>
    </source>
</evidence>
<feature type="domain" description="4Fe-4S Mo/W bis-MGD-type" evidence="16">
    <location>
        <begin position="228"/>
        <end position="283"/>
    </location>
</feature>
<evidence type="ECO:0000256" key="11">
    <source>
        <dbReference type="ARBA" id="ARBA00023027"/>
    </source>
</evidence>
<evidence type="ECO:0000259" key="15">
    <source>
        <dbReference type="PROSITE" id="PS51379"/>
    </source>
</evidence>
<reference evidence="18" key="1">
    <citation type="submission" date="2020-11" db="EMBL/GenBank/DDBJ databases">
        <title>Carbohydrate-dependent, anaerobic sulfur respiration: A novel catabolism in halophilic archaea.</title>
        <authorList>
            <person name="Sorokin D.Y."/>
            <person name="Messina E."/>
            <person name="Smedile F."/>
            <person name="La Cono V."/>
            <person name="Hallsworth J.E."/>
            <person name="Yakimov M.M."/>
        </authorList>
    </citation>
    <scope>NUCLEOTIDE SEQUENCE</scope>
    <source>
        <strain evidence="18">HSR12-1</strain>
    </source>
</reference>
<dbReference type="InterPro" id="IPR036010">
    <property type="entry name" value="2Fe-2S_ferredoxin-like_sf"/>
</dbReference>
<dbReference type="Proteomes" id="UP000663525">
    <property type="component" value="Chromosome"/>
</dbReference>
<feature type="domain" description="2Fe-2S ferredoxin-type" evidence="14">
    <location>
        <begin position="11"/>
        <end position="88"/>
    </location>
</feature>
<evidence type="ECO:0000256" key="3">
    <source>
        <dbReference type="ARBA" id="ARBA00005404"/>
    </source>
</evidence>
<name>A0A897N078_9EURY</name>
<comment type="similarity">
    <text evidence="3">Belongs to the complex I 75 kDa subunit family.</text>
</comment>
<dbReference type="PROSITE" id="PS00198">
    <property type="entry name" value="4FE4S_FER_1"/>
    <property type="match status" value="1"/>
</dbReference>
<keyword evidence="12" id="KW-0472">Membrane</keyword>
<protein>
    <submittedName>
        <fullName evidence="18">Putative molibdopterin-dependent oxidoreductaseYjgC</fullName>
    </submittedName>
</protein>
<evidence type="ECO:0000313" key="19">
    <source>
        <dbReference type="Proteomes" id="UP000663525"/>
    </source>
</evidence>
<dbReference type="GO" id="GO:0022904">
    <property type="term" value="P:respiratory electron transport chain"/>
    <property type="evidence" value="ECO:0007669"/>
    <property type="project" value="TreeGrafter"/>
</dbReference>
<organism evidence="18 19">
    <name type="scientific">Halapricum desulfuricans</name>
    <dbReference type="NCBI Taxonomy" id="2841257"/>
    <lineage>
        <taxon>Archaea</taxon>
        <taxon>Methanobacteriati</taxon>
        <taxon>Methanobacteriota</taxon>
        <taxon>Stenosarchaea group</taxon>
        <taxon>Halobacteria</taxon>
        <taxon>Halobacteriales</taxon>
        <taxon>Haloarculaceae</taxon>
        <taxon>Halapricum</taxon>
    </lineage>
</organism>
<evidence type="ECO:0000256" key="9">
    <source>
        <dbReference type="ARBA" id="ARBA00023004"/>
    </source>
</evidence>
<keyword evidence="4" id="KW-0004">4Fe-4S</keyword>
<keyword evidence="7" id="KW-0677">Repeat</keyword>
<evidence type="ECO:0000256" key="13">
    <source>
        <dbReference type="ARBA" id="ARBA00034078"/>
    </source>
</evidence>
<dbReference type="Pfam" id="PF10588">
    <property type="entry name" value="NADH-G_4Fe-4S_3"/>
    <property type="match status" value="1"/>
</dbReference>
<dbReference type="PROSITE" id="PS51669">
    <property type="entry name" value="4FE4S_MOW_BIS_MGD"/>
    <property type="match status" value="1"/>
</dbReference>
<dbReference type="InterPro" id="IPR054351">
    <property type="entry name" value="NADH_UbQ_OxRdtase_ferredoxin"/>
</dbReference>
<dbReference type="SUPFAM" id="SSF54292">
    <property type="entry name" value="2Fe-2S ferredoxin-like"/>
    <property type="match status" value="1"/>
</dbReference>
<comment type="cofactor">
    <cofactor evidence="1">
        <name>[4Fe-4S] cluster</name>
        <dbReference type="ChEBI" id="CHEBI:49883"/>
    </cofactor>
</comment>
<dbReference type="Gene3D" id="3.40.50.740">
    <property type="match status" value="1"/>
</dbReference>
<dbReference type="InterPro" id="IPR017896">
    <property type="entry name" value="4Fe4S_Fe-S-bd"/>
</dbReference>
<evidence type="ECO:0000256" key="7">
    <source>
        <dbReference type="ARBA" id="ARBA00022737"/>
    </source>
</evidence>
<dbReference type="SUPFAM" id="SSF54862">
    <property type="entry name" value="4Fe-4S ferredoxins"/>
    <property type="match status" value="1"/>
</dbReference>
<dbReference type="GO" id="GO:0051539">
    <property type="term" value="F:4 iron, 4 sulfur cluster binding"/>
    <property type="evidence" value="ECO:0007669"/>
    <property type="project" value="UniProtKB-KW"/>
</dbReference>
<dbReference type="PROSITE" id="PS51085">
    <property type="entry name" value="2FE2S_FER_2"/>
    <property type="match status" value="1"/>
</dbReference>
<dbReference type="GO" id="GO:0046872">
    <property type="term" value="F:metal ion binding"/>
    <property type="evidence" value="ECO:0007669"/>
    <property type="project" value="UniProtKB-KW"/>
</dbReference>
<keyword evidence="8" id="KW-1278">Translocase</keyword>
<dbReference type="RefSeq" id="WP_229114000.1">
    <property type="nucleotide sequence ID" value="NZ_CP064787.1"/>
</dbReference>
<dbReference type="InterPro" id="IPR019574">
    <property type="entry name" value="NADH_UbQ_OxRdtase_Gsu_4Fe4S-bd"/>
</dbReference>
<keyword evidence="5" id="KW-0001">2Fe-2S</keyword>
<dbReference type="Pfam" id="PF22117">
    <property type="entry name" value="Fer4_Nqo3"/>
    <property type="match status" value="1"/>
</dbReference>
<sequence length="625" mass="67513">MSKATQSEAEPGVALEINGQEVQAREGQTILEAARDAGIEIPTLCEHEPLTNVGGCRMCLVEIDGKRTETACTTTVQDGMEIDVDTDDLWDHRRTILELMFSEQNHYCMYCEMEGDCELEDLFNEAGLDACEYPLEYNDVEVDTSHAHLTLDLDRCVLCGRCVRTCDEIVGNDTLTFKDRGLETEIVADDGVALGDSSCISCGACAQACPTGAIYTNQSAYRGREEDCDVVTTTCTECSLGCELEVYTNSGRIVKIEGVEDGPDGGQLCEMGRFGLFGDRRERVDAASIRGEGTVEVEDALDRTRELLAGAETVDAVASDRLPTEVIEAFADSMDAYDAAVEIPGARRAADERRVAERVAPMFNKHAGNLRARGPEALLEAEAVAVFDTSIVDTHPVAASYVRRAAKDGATLISVDSDEDRFGAKSDASIESGTGLSRLTEDAFEVVDEDASALADSDTETLINAVPALEDGTESFIVLGPEVEEEDTLINAYALAGMTDSRVLSLPDRVNAFENGVGTDDLHEDPDVAYLFAGDDRDSDLDRMLEVARRADTVIVQATRESILTKAADVVVPALDWFERTGTITDASGTDRELARVLKPRVAVDSDREVLAALAGTAQRAEVEQ</sequence>
<dbReference type="GO" id="GO:0051537">
    <property type="term" value="F:2 iron, 2 sulfur cluster binding"/>
    <property type="evidence" value="ECO:0007669"/>
    <property type="project" value="UniProtKB-KW"/>
</dbReference>